<feature type="region of interest" description="Disordered" evidence="1">
    <location>
        <begin position="155"/>
        <end position="180"/>
    </location>
</feature>
<keyword evidence="4" id="KW-1185">Reference proteome</keyword>
<feature type="transmembrane region" description="Helical" evidence="2">
    <location>
        <begin position="12"/>
        <end position="32"/>
    </location>
</feature>
<evidence type="ECO:0000256" key="2">
    <source>
        <dbReference type="SAM" id="Phobius"/>
    </source>
</evidence>
<gene>
    <name evidence="3" type="ORF">SAMN04488107_0191</name>
</gene>
<keyword evidence="2" id="KW-1133">Transmembrane helix</keyword>
<evidence type="ECO:0000256" key="1">
    <source>
        <dbReference type="SAM" id="MobiDB-lite"/>
    </source>
</evidence>
<keyword evidence="2" id="KW-0812">Transmembrane</keyword>
<protein>
    <submittedName>
        <fullName evidence="3">Uncharacterized protein</fullName>
    </submittedName>
</protein>
<proteinExistence type="predicted"/>
<evidence type="ECO:0000313" key="4">
    <source>
        <dbReference type="Proteomes" id="UP000198386"/>
    </source>
</evidence>
<dbReference type="Proteomes" id="UP000198386">
    <property type="component" value="Unassembled WGS sequence"/>
</dbReference>
<evidence type="ECO:0000313" key="3">
    <source>
        <dbReference type="EMBL" id="SNR84680.1"/>
    </source>
</evidence>
<dbReference type="AlphaFoldDB" id="A0A238ZMX1"/>
<accession>A0A238ZMX1</accession>
<feature type="compositionally biased region" description="Basic and acidic residues" evidence="1">
    <location>
        <begin position="166"/>
        <end position="180"/>
    </location>
</feature>
<sequence length="180" mass="18042">MSYVEPGGSRRPFWLAAAALAVLGLLDGLLPGPDLPPLGWALGVVVVLGVAAALCSVARRAWTVRIGGRGPESALTVGRERVPLADVDAAHLRAVREGTAGVDAGAPVLGGGWSLPRGRTGLPLRLADGRTVLVPTRDPAALSGALLAALPAAVPGSGTSQAADPHAPDGRSRDRGTLGP</sequence>
<dbReference type="RefSeq" id="WP_176449788.1">
    <property type="nucleotide sequence ID" value="NZ_FZOH01000001.1"/>
</dbReference>
<reference evidence="4" key="1">
    <citation type="submission" date="2017-06" db="EMBL/GenBank/DDBJ databases">
        <authorList>
            <person name="Varghese N."/>
            <person name="Submissions S."/>
        </authorList>
    </citation>
    <scope>NUCLEOTIDE SEQUENCE [LARGE SCALE GENOMIC DNA]</scope>
    <source>
        <strain evidence="4">DSM 45423</strain>
    </source>
</reference>
<name>A0A238ZMX1_9ACTN</name>
<organism evidence="3 4">
    <name type="scientific">Geodermatophilus saharensis</name>
    <dbReference type="NCBI Taxonomy" id="1137994"/>
    <lineage>
        <taxon>Bacteria</taxon>
        <taxon>Bacillati</taxon>
        <taxon>Actinomycetota</taxon>
        <taxon>Actinomycetes</taxon>
        <taxon>Geodermatophilales</taxon>
        <taxon>Geodermatophilaceae</taxon>
        <taxon>Geodermatophilus</taxon>
    </lineage>
</organism>
<feature type="transmembrane region" description="Helical" evidence="2">
    <location>
        <begin position="38"/>
        <end position="58"/>
    </location>
</feature>
<keyword evidence="2" id="KW-0472">Membrane</keyword>
<dbReference type="EMBL" id="FZOH01000001">
    <property type="protein sequence ID" value="SNR84680.1"/>
    <property type="molecule type" value="Genomic_DNA"/>
</dbReference>